<dbReference type="InterPro" id="IPR012910">
    <property type="entry name" value="Plug_dom"/>
</dbReference>
<evidence type="ECO:0000256" key="1">
    <source>
        <dbReference type="ARBA" id="ARBA00004571"/>
    </source>
</evidence>
<reference evidence="10 11" key="1">
    <citation type="submission" date="2020-10" db="EMBL/GenBank/DDBJ databases">
        <title>Phylogeny of dyella-like bacteria.</title>
        <authorList>
            <person name="Fu J."/>
        </authorList>
    </citation>
    <scope>NUCLEOTIDE SEQUENCE [LARGE SCALE GENOMIC DNA]</scope>
    <source>
        <strain evidence="10 11">BB4</strain>
    </source>
</reference>
<keyword evidence="7" id="KW-0732">Signal</keyword>
<keyword evidence="5" id="KW-0472">Membrane</keyword>
<accession>A0ABW8K8A4</accession>
<dbReference type="InterPro" id="IPR057601">
    <property type="entry name" value="Oar-like_b-barrel"/>
</dbReference>
<evidence type="ECO:0000256" key="2">
    <source>
        <dbReference type="ARBA" id="ARBA00022448"/>
    </source>
</evidence>
<feature type="domain" description="TonB-dependent receptor plug" evidence="8">
    <location>
        <begin position="154"/>
        <end position="255"/>
    </location>
</feature>
<feature type="chain" id="PRO_5045656357" evidence="7">
    <location>
        <begin position="45"/>
        <end position="1022"/>
    </location>
</feature>
<dbReference type="InterPro" id="IPR013784">
    <property type="entry name" value="Carb-bd-like_fold"/>
</dbReference>
<dbReference type="Gene3D" id="2.170.130.10">
    <property type="entry name" value="TonB-dependent receptor, plug domain"/>
    <property type="match status" value="1"/>
</dbReference>
<dbReference type="PANTHER" id="PTHR30069:SF46">
    <property type="entry name" value="OAR PROTEIN"/>
    <property type="match status" value="1"/>
</dbReference>
<dbReference type="SUPFAM" id="SSF56935">
    <property type="entry name" value="Porins"/>
    <property type="match status" value="1"/>
</dbReference>
<keyword evidence="3" id="KW-1134">Transmembrane beta strand</keyword>
<keyword evidence="10" id="KW-0675">Receptor</keyword>
<name>A0ABW8K8A4_9GAMM</name>
<feature type="signal peptide" evidence="7">
    <location>
        <begin position="1"/>
        <end position="44"/>
    </location>
</feature>
<dbReference type="InterPro" id="IPR036942">
    <property type="entry name" value="Beta-barrel_TonB_sf"/>
</dbReference>
<proteinExistence type="predicted"/>
<organism evidence="10 11">
    <name type="scientific">Dyella koreensis</name>
    <dbReference type="NCBI Taxonomy" id="311235"/>
    <lineage>
        <taxon>Bacteria</taxon>
        <taxon>Pseudomonadati</taxon>
        <taxon>Pseudomonadota</taxon>
        <taxon>Gammaproteobacteria</taxon>
        <taxon>Lysobacterales</taxon>
        <taxon>Rhodanobacteraceae</taxon>
        <taxon>Dyella</taxon>
    </lineage>
</organism>
<evidence type="ECO:0000256" key="6">
    <source>
        <dbReference type="ARBA" id="ARBA00023237"/>
    </source>
</evidence>
<comment type="subcellular location">
    <subcellularLocation>
        <location evidence="1">Cell outer membrane</location>
        <topology evidence="1">Multi-pass membrane protein</topology>
    </subcellularLocation>
</comment>
<protein>
    <submittedName>
        <fullName evidence="10">TonB-dependent receptor</fullName>
    </submittedName>
</protein>
<dbReference type="Proteomes" id="UP001620408">
    <property type="component" value="Unassembled WGS sequence"/>
</dbReference>
<evidence type="ECO:0000313" key="11">
    <source>
        <dbReference type="Proteomes" id="UP001620408"/>
    </source>
</evidence>
<gene>
    <name evidence="10" type="ORF">ISS97_17780</name>
</gene>
<evidence type="ECO:0000313" key="10">
    <source>
        <dbReference type="EMBL" id="MFK2919125.1"/>
    </source>
</evidence>
<dbReference type="Gene3D" id="2.40.170.20">
    <property type="entry name" value="TonB-dependent receptor, beta-barrel domain"/>
    <property type="match status" value="1"/>
</dbReference>
<evidence type="ECO:0000256" key="4">
    <source>
        <dbReference type="ARBA" id="ARBA00022692"/>
    </source>
</evidence>
<dbReference type="InterPro" id="IPR037066">
    <property type="entry name" value="Plug_dom_sf"/>
</dbReference>
<keyword evidence="4" id="KW-0812">Transmembrane</keyword>
<feature type="domain" description="TonB-dependent transporter Oar-like beta-barrel" evidence="9">
    <location>
        <begin position="356"/>
        <end position="912"/>
    </location>
</feature>
<evidence type="ECO:0000259" key="9">
    <source>
        <dbReference type="Pfam" id="PF25183"/>
    </source>
</evidence>
<evidence type="ECO:0000259" key="8">
    <source>
        <dbReference type="Pfam" id="PF07715"/>
    </source>
</evidence>
<keyword evidence="2" id="KW-0813">Transport</keyword>
<comment type="caution">
    <text evidence="10">The sequence shown here is derived from an EMBL/GenBank/DDBJ whole genome shotgun (WGS) entry which is preliminary data.</text>
</comment>
<dbReference type="Pfam" id="PF25183">
    <property type="entry name" value="OMP_b-brl_4"/>
    <property type="match status" value="1"/>
</dbReference>
<sequence>MTTLQSLPYKRDLDKHAQNKSSFNRTALVLALAVGLGTSGAAFAQATTGTLFGQVTPSGGETVLIESANGFKREVPIDARGRYVASQLPLGTYTVSLRREGKTVETRSDIALHVGAGTDVSFVSAAGAGQAVSNLGSVNVVANALPAIDVTSVDSRTVITSEQLAKLPLGRSAEAIAMLAPGVLRNSANFTTATGKPLVSFGGSAATENAYYINGFNTTDPLNGHGGITLPYGAIDQQEVYTGGYSAQYGRSDGGVINQVGKRGNNSWHYGAQILWEPSFARSDYTDVHYANGIPSSPVAGNLYDPKSKNKLWTTTASAYVGGPLIKDKLFFFLAGEFERQDGTNVNAVDNSKPYQTYRYDSPRWYGKLDWNINDSNILELTGASDKRQGNGSISKYDYTALKQGAFINADDNTKVGGDLYVAKYTGYITDNLTVSAMYGEMKTTDYDVPGSYDSNLTYVSNITNQNPALNGGVARGNNQTIQTLYDPARSNKSTNTRLDVSYHLGDHMISVGIDNQRSEALNQGNKNSGPGYVWSYGHTNTPNAPIVSGLGVPAPANFPNGQGGYYVQKNVSNNAVSVRSMQRAQYVEDKWQVSDRWLLSLGLRNDQFTDYNPNGQAFISQTKPQWAPRLGFSWDVNGDSSFKIYGNAGRYYLSMPLNPATGAAAGYVSTQQYYTYGGIAADGTPTGLTVMSNPVSANNSFGIPPDPRTVTAKNIKAEDQDEFILGFTKTAGPSWTYGAKLTQRILRNAIDDFCDVNRVLDKAQSLGYQIASSNSCYLINPGRANTFNLVTTNGSLVSVPMSDAELGFNGLKRRYYSLETFLEHPFDGTWYGKIDYVFSRSYGNTEGQVRSDLLQGGASASEDWDNYAIMEHTNGPQNNDHTHVVKLFGYYQIDPEWQVSGNLSVQSGNPRICLGYYGPDHTDPVGYGNAYHFCNGQPSPPGSHGRLPWLHQFDLGVTYRPMFAAKRLAISANVFNVFNEQRPTFLQPNSEQAPYSPNPLFGTALYREAPRYVRLSVSYDY</sequence>
<dbReference type="Pfam" id="PF07715">
    <property type="entry name" value="Plug"/>
    <property type="match status" value="1"/>
</dbReference>
<keyword evidence="6" id="KW-0998">Cell outer membrane</keyword>
<dbReference type="RefSeq" id="WP_379983248.1">
    <property type="nucleotide sequence ID" value="NZ_JADIKD010000012.1"/>
</dbReference>
<dbReference type="PANTHER" id="PTHR30069">
    <property type="entry name" value="TONB-DEPENDENT OUTER MEMBRANE RECEPTOR"/>
    <property type="match status" value="1"/>
</dbReference>
<dbReference type="EMBL" id="JADIKD010000012">
    <property type="protein sequence ID" value="MFK2919125.1"/>
    <property type="molecule type" value="Genomic_DNA"/>
</dbReference>
<evidence type="ECO:0000256" key="7">
    <source>
        <dbReference type="SAM" id="SignalP"/>
    </source>
</evidence>
<dbReference type="SUPFAM" id="SSF49452">
    <property type="entry name" value="Starch-binding domain-like"/>
    <property type="match status" value="1"/>
</dbReference>
<evidence type="ECO:0000256" key="3">
    <source>
        <dbReference type="ARBA" id="ARBA00022452"/>
    </source>
</evidence>
<keyword evidence="11" id="KW-1185">Reference proteome</keyword>
<evidence type="ECO:0000256" key="5">
    <source>
        <dbReference type="ARBA" id="ARBA00023136"/>
    </source>
</evidence>
<dbReference type="InterPro" id="IPR039426">
    <property type="entry name" value="TonB-dep_rcpt-like"/>
</dbReference>